<gene>
    <name evidence="5" type="ORF">ONE63_000266</name>
</gene>
<dbReference type="GO" id="GO:0045053">
    <property type="term" value="P:protein retention in Golgi apparatus"/>
    <property type="evidence" value="ECO:0007669"/>
    <property type="project" value="TreeGrafter"/>
</dbReference>
<keyword evidence="2" id="KW-0813">Transport</keyword>
<accession>A0AAV7Y1S8</accession>
<feature type="domain" description="Chorein N-terminal" evidence="4">
    <location>
        <begin position="1"/>
        <end position="144"/>
    </location>
</feature>
<comment type="caution">
    <text evidence="5">The sequence shown here is derived from an EMBL/GenBank/DDBJ whole genome shotgun (WGS) entry which is preliminary data.</text>
</comment>
<evidence type="ECO:0000256" key="2">
    <source>
        <dbReference type="ARBA" id="ARBA00022448"/>
    </source>
</evidence>
<evidence type="ECO:0000256" key="1">
    <source>
        <dbReference type="ARBA" id="ARBA00006545"/>
    </source>
</evidence>
<comment type="similarity">
    <text evidence="1">Belongs to the VPS13 family.</text>
</comment>
<evidence type="ECO:0000313" key="5">
    <source>
        <dbReference type="EMBL" id="KAJ1531594.1"/>
    </source>
</evidence>
<dbReference type="GO" id="GO:0006623">
    <property type="term" value="P:protein targeting to vacuole"/>
    <property type="evidence" value="ECO:0007669"/>
    <property type="project" value="TreeGrafter"/>
</dbReference>
<dbReference type="PANTHER" id="PTHR16166:SF93">
    <property type="entry name" value="INTERMEMBRANE LIPID TRANSFER PROTEIN VPS13"/>
    <property type="match status" value="1"/>
</dbReference>
<sequence>MFEGVVAALLNRFLGKYVQDLDTEHLNVGIFGGDVQLHNLRLRPEALYELDLPIEVKAGTIGRVSLNIPWSGLYTESVVVTVEDVYVVAGPVIQGPYDAERDKRLLRAAKKRVLSDWLGDAMGDSLGESLVTTVMNNLQVRLHKINPVGVPRRGATRRSVCKSSSVDRSSSGTSISGTRTPSCTPTRR</sequence>
<dbReference type="Proteomes" id="UP001075354">
    <property type="component" value="Chromosome 1"/>
</dbReference>
<dbReference type="AlphaFoldDB" id="A0AAV7Y1S8"/>
<evidence type="ECO:0000313" key="6">
    <source>
        <dbReference type="Proteomes" id="UP001075354"/>
    </source>
</evidence>
<reference evidence="5" key="1">
    <citation type="submission" date="2022-12" db="EMBL/GenBank/DDBJ databases">
        <title>Chromosome-level genome assembly of the bean flower thrips Megalurothrips usitatus.</title>
        <authorList>
            <person name="Ma L."/>
            <person name="Liu Q."/>
            <person name="Li H."/>
            <person name="Cai W."/>
        </authorList>
    </citation>
    <scope>NUCLEOTIDE SEQUENCE</scope>
    <source>
        <strain evidence="5">Cailab_2022a</strain>
    </source>
</reference>
<keyword evidence="6" id="KW-1185">Reference proteome</keyword>
<dbReference type="InterPro" id="IPR026854">
    <property type="entry name" value="VPS13_N"/>
</dbReference>
<proteinExistence type="inferred from homology"/>
<dbReference type="EMBL" id="JAPTSV010000001">
    <property type="protein sequence ID" value="KAJ1531594.1"/>
    <property type="molecule type" value="Genomic_DNA"/>
</dbReference>
<dbReference type="InterPro" id="IPR026847">
    <property type="entry name" value="VPS13"/>
</dbReference>
<protein>
    <recommendedName>
        <fullName evidence="4">Chorein N-terminal domain-containing protein</fullName>
    </recommendedName>
</protein>
<dbReference type="PANTHER" id="PTHR16166">
    <property type="entry name" value="VACUOLAR PROTEIN SORTING-ASSOCIATED PROTEIN VPS13"/>
    <property type="match status" value="1"/>
</dbReference>
<feature type="compositionally biased region" description="Low complexity" evidence="3">
    <location>
        <begin position="161"/>
        <end position="182"/>
    </location>
</feature>
<name>A0AAV7Y1S8_9NEOP</name>
<feature type="region of interest" description="Disordered" evidence="3">
    <location>
        <begin position="150"/>
        <end position="188"/>
    </location>
</feature>
<evidence type="ECO:0000256" key="3">
    <source>
        <dbReference type="SAM" id="MobiDB-lite"/>
    </source>
</evidence>
<organism evidence="5 6">
    <name type="scientific">Megalurothrips usitatus</name>
    <name type="common">bean blossom thrips</name>
    <dbReference type="NCBI Taxonomy" id="439358"/>
    <lineage>
        <taxon>Eukaryota</taxon>
        <taxon>Metazoa</taxon>
        <taxon>Ecdysozoa</taxon>
        <taxon>Arthropoda</taxon>
        <taxon>Hexapoda</taxon>
        <taxon>Insecta</taxon>
        <taxon>Pterygota</taxon>
        <taxon>Neoptera</taxon>
        <taxon>Paraneoptera</taxon>
        <taxon>Thysanoptera</taxon>
        <taxon>Terebrantia</taxon>
        <taxon>Thripoidea</taxon>
        <taxon>Thripidae</taxon>
        <taxon>Megalurothrips</taxon>
    </lineage>
</organism>
<evidence type="ECO:0000259" key="4">
    <source>
        <dbReference type="Pfam" id="PF12624"/>
    </source>
</evidence>
<dbReference type="Pfam" id="PF12624">
    <property type="entry name" value="VPS13_N"/>
    <property type="match status" value="1"/>
</dbReference>